<accession>A0A9P7FZY4</accession>
<evidence type="ECO:0000313" key="2">
    <source>
        <dbReference type="Proteomes" id="UP000775547"/>
    </source>
</evidence>
<sequence length="393" mass="44030">MVPTASAEELVVGPLSIDSVVSGNRLPSHFTELKKALWKDELLQSWKEVLAELDAAVEKISTEGGAAIPRVSFAEMKAGLSEDQVKAIKAVGILVVTGGIPQEKYSFDVRLFCDLHRKLWDGSSRFKNMSPLIPPKSQVKFHKFLHLKSGAKITMAGFPADNIQIFEMYNSKGQVAARVHPAVIETQRFLLSLWHASDPNTQISLDNPICYFDRARIRHAGDTTFVLDPHIDNGSVERWEDPTYRQCYQEILDGGSAWRNHDFFDASPRLDAVQDMHDNSNQGSIFRAWQGWTSMSRTGPGEGTLRVLPMLAVAMPYIMLRPFFRLNAENNEWEVDLDNPDFPGSLLGGKQFLTPETHPHLRLDKTMVEIPTVDPGDQVYCASAFAYTSPWKG</sequence>
<dbReference type="Gene3D" id="2.60.120.330">
    <property type="entry name" value="B-lactam Antibiotic, Isopenicillin N Synthase, Chain"/>
    <property type="match status" value="1"/>
</dbReference>
<reference evidence="1" key="1">
    <citation type="submission" date="2020-07" db="EMBL/GenBank/DDBJ databases">
        <authorList>
            <person name="Nieuwenhuis M."/>
            <person name="Van De Peppel L.J.J."/>
        </authorList>
    </citation>
    <scope>NUCLEOTIDE SEQUENCE</scope>
    <source>
        <strain evidence="1">AP01</strain>
        <tissue evidence="1">Mycelium</tissue>
    </source>
</reference>
<dbReference type="EMBL" id="JABCKV010000379">
    <property type="protein sequence ID" value="KAG5641138.1"/>
    <property type="molecule type" value="Genomic_DNA"/>
</dbReference>
<evidence type="ECO:0000313" key="1">
    <source>
        <dbReference type="EMBL" id="KAG5641138.1"/>
    </source>
</evidence>
<dbReference type="Proteomes" id="UP000775547">
    <property type="component" value="Unassembled WGS sequence"/>
</dbReference>
<dbReference type="Pfam" id="PF07350">
    <property type="entry name" value="Gig2-like"/>
    <property type="match status" value="1"/>
</dbReference>
<reference evidence="1" key="2">
    <citation type="submission" date="2021-10" db="EMBL/GenBank/DDBJ databases">
        <title>Phylogenomics reveals ancestral predisposition of the termite-cultivated fungus Termitomyces towards a domesticated lifestyle.</title>
        <authorList>
            <person name="Auxier B."/>
            <person name="Grum-Grzhimaylo A."/>
            <person name="Cardenas M.E."/>
            <person name="Lodge J.D."/>
            <person name="Laessoe T."/>
            <person name="Pedersen O."/>
            <person name="Smith M.E."/>
            <person name="Kuyper T.W."/>
            <person name="Franco-Molano E.A."/>
            <person name="Baroni T.J."/>
            <person name="Aanen D.K."/>
        </authorList>
    </citation>
    <scope>NUCLEOTIDE SEQUENCE</scope>
    <source>
        <strain evidence="1">AP01</strain>
        <tissue evidence="1">Mycelium</tissue>
    </source>
</reference>
<comment type="caution">
    <text evidence="1">The sequence shown here is derived from an EMBL/GenBank/DDBJ whole genome shotgun (WGS) entry which is preliminary data.</text>
</comment>
<dbReference type="SUPFAM" id="SSF51197">
    <property type="entry name" value="Clavaminate synthase-like"/>
    <property type="match status" value="1"/>
</dbReference>
<dbReference type="InterPro" id="IPR027443">
    <property type="entry name" value="IPNS-like_sf"/>
</dbReference>
<name>A0A9P7FZY4_9AGAR</name>
<proteinExistence type="predicted"/>
<dbReference type="OrthoDB" id="8249012at2759"/>
<gene>
    <name evidence="1" type="ORF">DXG03_005934</name>
</gene>
<protein>
    <submittedName>
        <fullName evidence="1">Uncharacterized protein</fullName>
    </submittedName>
</protein>
<dbReference type="PANTHER" id="PTHR30613:SF1">
    <property type="entry name" value="DUF1479 DOMAIN PROTEIN (AFU_ORTHOLOGUE AFUA_5G09280)"/>
    <property type="match status" value="1"/>
</dbReference>
<dbReference type="AlphaFoldDB" id="A0A9P7FZY4"/>
<keyword evidence="2" id="KW-1185">Reference proteome</keyword>
<organism evidence="1 2">
    <name type="scientific">Asterophora parasitica</name>
    <dbReference type="NCBI Taxonomy" id="117018"/>
    <lineage>
        <taxon>Eukaryota</taxon>
        <taxon>Fungi</taxon>
        <taxon>Dikarya</taxon>
        <taxon>Basidiomycota</taxon>
        <taxon>Agaricomycotina</taxon>
        <taxon>Agaricomycetes</taxon>
        <taxon>Agaricomycetidae</taxon>
        <taxon>Agaricales</taxon>
        <taxon>Tricholomatineae</taxon>
        <taxon>Lyophyllaceae</taxon>
        <taxon>Asterophora</taxon>
    </lineage>
</organism>
<dbReference type="InterPro" id="IPR010856">
    <property type="entry name" value="Gig2-like"/>
</dbReference>
<dbReference type="PANTHER" id="PTHR30613">
    <property type="entry name" value="UNCHARACTERIZED PROTEIN YBIU-RELATED"/>
    <property type="match status" value="1"/>
</dbReference>